<gene>
    <name evidence="1" type="ORF">H5P28_02280</name>
</gene>
<dbReference type="InterPro" id="IPR036583">
    <property type="entry name" value="23S_rRNA_IVS_sf"/>
</dbReference>
<organism evidence="1 2">
    <name type="scientific">Ruficoccus amylovorans</name>
    <dbReference type="NCBI Taxonomy" id="1804625"/>
    <lineage>
        <taxon>Bacteria</taxon>
        <taxon>Pseudomonadati</taxon>
        <taxon>Verrucomicrobiota</taxon>
        <taxon>Opitutia</taxon>
        <taxon>Puniceicoccales</taxon>
        <taxon>Cerasicoccaceae</taxon>
        <taxon>Ruficoccus</taxon>
    </lineage>
</organism>
<dbReference type="AlphaFoldDB" id="A0A842HAC1"/>
<dbReference type="SUPFAM" id="SSF158446">
    <property type="entry name" value="IVS-encoded protein-like"/>
    <property type="match status" value="1"/>
</dbReference>
<accession>A0A842HAC1</accession>
<evidence type="ECO:0000313" key="2">
    <source>
        <dbReference type="Proteomes" id="UP000546464"/>
    </source>
</evidence>
<sequence>MASIRTFEEIQAWQKARELSRLVYALTSAEPVSRDFALCDQIRRSSISAMSNIAEGFGRSGNREFLQFLYVARGSLAEVKSQLYVMLDADYINQVQFDSVYAVATEAEALLSGFIGYLSKSDIKGMKFKPTELREPETAFTLPSA</sequence>
<dbReference type="EMBL" id="JACHVB010000012">
    <property type="protein sequence ID" value="MBC2593079.1"/>
    <property type="molecule type" value="Genomic_DNA"/>
</dbReference>
<name>A0A842HAC1_9BACT</name>
<dbReference type="RefSeq" id="WP_185674077.1">
    <property type="nucleotide sequence ID" value="NZ_JACHVB010000012.1"/>
</dbReference>
<keyword evidence="2" id="KW-1185">Reference proteome</keyword>
<dbReference type="Gene3D" id="1.20.1440.60">
    <property type="entry name" value="23S rRNA-intervening sequence"/>
    <property type="match status" value="1"/>
</dbReference>
<dbReference type="CDD" id="cd16377">
    <property type="entry name" value="23S_rRNA_IVP_like"/>
    <property type="match status" value="1"/>
</dbReference>
<comment type="caution">
    <text evidence="1">The sequence shown here is derived from an EMBL/GenBank/DDBJ whole genome shotgun (WGS) entry which is preliminary data.</text>
</comment>
<dbReference type="NCBIfam" id="TIGR02436">
    <property type="entry name" value="four helix bundle protein"/>
    <property type="match status" value="1"/>
</dbReference>
<reference evidence="1 2" key="1">
    <citation type="submission" date="2020-07" db="EMBL/GenBank/DDBJ databases">
        <authorList>
            <person name="Feng X."/>
        </authorList>
    </citation>
    <scope>NUCLEOTIDE SEQUENCE [LARGE SCALE GENOMIC DNA]</scope>
    <source>
        <strain evidence="1 2">JCM31066</strain>
    </source>
</reference>
<dbReference type="Pfam" id="PF05635">
    <property type="entry name" value="23S_rRNA_IVP"/>
    <property type="match status" value="1"/>
</dbReference>
<evidence type="ECO:0000313" key="1">
    <source>
        <dbReference type="EMBL" id="MBC2593079.1"/>
    </source>
</evidence>
<dbReference type="InterPro" id="IPR012657">
    <property type="entry name" value="23S_rRNA-intervening_sequence"/>
</dbReference>
<dbReference type="PANTHER" id="PTHR38471">
    <property type="entry name" value="FOUR HELIX BUNDLE PROTEIN"/>
    <property type="match status" value="1"/>
</dbReference>
<dbReference type="Proteomes" id="UP000546464">
    <property type="component" value="Unassembled WGS sequence"/>
</dbReference>
<proteinExistence type="predicted"/>
<dbReference type="PANTHER" id="PTHR38471:SF2">
    <property type="entry name" value="FOUR HELIX BUNDLE PROTEIN"/>
    <property type="match status" value="1"/>
</dbReference>
<protein>
    <submittedName>
        <fullName evidence="1">Four helix bundle protein</fullName>
    </submittedName>
</protein>